<feature type="compositionally biased region" description="Low complexity" evidence="3">
    <location>
        <begin position="729"/>
        <end position="742"/>
    </location>
</feature>
<dbReference type="EMBL" id="HG731690">
    <property type="protein sequence ID" value="CDJ35599.1"/>
    <property type="molecule type" value="Genomic_DNA"/>
</dbReference>
<dbReference type="InterPro" id="IPR012677">
    <property type="entry name" value="Nucleotide-bd_a/b_plait_sf"/>
</dbReference>
<dbReference type="PROSITE" id="PS51391">
    <property type="entry name" value="CID"/>
    <property type="match status" value="1"/>
</dbReference>
<dbReference type="RefSeq" id="XP_037877888.1">
    <property type="nucleotide sequence ID" value="XM_038022034.1"/>
</dbReference>
<dbReference type="GO" id="GO:0003723">
    <property type="term" value="F:RNA binding"/>
    <property type="evidence" value="ECO:0007669"/>
    <property type="project" value="UniProtKB-UniRule"/>
</dbReference>
<dbReference type="Pfam" id="PF01805">
    <property type="entry name" value="Surp"/>
    <property type="match status" value="1"/>
</dbReference>
<dbReference type="SMART" id="SM00582">
    <property type="entry name" value="RPR"/>
    <property type="match status" value="1"/>
</dbReference>
<keyword evidence="1 2" id="KW-0694">RNA-binding</keyword>
<accession>U6KCB6</accession>
<evidence type="ECO:0000313" key="8">
    <source>
        <dbReference type="Proteomes" id="UP000030744"/>
    </source>
</evidence>
<evidence type="ECO:0000256" key="1">
    <source>
        <dbReference type="ARBA" id="ARBA00022884"/>
    </source>
</evidence>
<proteinExistence type="predicted"/>
<evidence type="ECO:0000256" key="2">
    <source>
        <dbReference type="PROSITE-ProRule" id="PRU00176"/>
    </source>
</evidence>
<dbReference type="InterPro" id="IPR000504">
    <property type="entry name" value="RRM_dom"/>
</dbReference>
<dbReference type="Proteomes" id="UP000030744">
    <property type="component" value="Unassembled WGS sequence"/>
</dbReference>
<reference evidence="7" key="1">
    <citation type="submission" date="2013-10" db="EMBL/GenBank/DDBJ databases">
        <title>Genomic analysis of the causative agents of coccidiosis in chickens.</title>
        <authorList>
            <person name="Reid A.J."/>
            <person name="Blake D."/>
            <person name="Billington K."/>
            <person name="Browne H."/>
            <person name="Dunn M."/>
            <person name="Hung S."/>
            <person name="Kawahara F."/>
            <person name="Miranda-Saavedra D."/>
            <person name="Mourier T."/>
            <person name="Nagra H."/>
            <person name="Otto T.D."/>
            <person name="Rawlings N."/>
            <person name="Sanchez A."/>
            <person name="Sanders M."/>
            <person name="Subramaniam C."/>
            <person name="Tay Y."/>
            <person name="Dear P."/>
            <person name="Doerig C."/>
            <person name="Gruber A."/>
            <person name="Parkinson J."/>
            <person name="Shirley M."/>
            <person name="Wan K.L."/>
            <person name="Berriman M."/>
            <person name="Tomley F."/>
            <person name="Pain A."/>
        </authorList>
    </citation>
    <scope>NUCLEOTIDE SEQUENCE [LARGE SCALE GENOMIC DNA]</scope>
    <source>
        <strain evidence="7">Houghton</strain>
    </source>
</reference>
<dbReference type="PANTHER" id="PTHR23140">
    <property type="entry name" value="RNA PROCESSING PROTEIN LD23810P"/>
    <property type="match status" value="1"/>
</dbReference>
<keyword evidence="8" id="KW-1185">Reference proteome</keyword>
<dbReference type="InterPro" id="IPR000061">
    <property type="entry name" value="Surp"/>
</dbReference>
<feature type="compositionally biased region" description="Acidic residues" evidence="3">
    <location>
        <begin position="713"/>
        <end position="728"/>
    </location>
</feature>
<feature type="compositionally biased region" description="Basic and acidic residues" evidence="3">
    <location>
        <begin position="743"/>
        <end position="760"/>
    </location>
</feature>
<dbReference type="GO" id="GO:0006396">
    <property type="term" value="P:RNA processing"/>
    <property type="evidence" value="ECO:0007669"/>
    <property type="project" value="InterPro"/>
</dbReference>
<feature type="compositionally biased region" description="Low complexity" evidence="3">
    <location>
        <begin position="669"/>
        <end position="678"/>
    </location>
</feature>
<evidence type="ECO:0000259" key="5">
    <source>
        <dbReference type="PROSITE" id="PS50128"/>
    </source>
</evidence>
<dbReference type="GO" id="GO:0005634">
    <property type="term" value="C:nucleus"/>
    <property type="evidence" value="ECO:0007669"/>
    <property type="project" value="TreeGrafter"/>
</dbReference>
<dbReference type="SMART" id="SM01115">
    <property type="entry name" value="cwf21"/>
    <property type="match status" value="1"/>
</dbReference>
<dbReference type="InterPro" id="IPR006569">
    <property type="entry name" value="CID_dom"/>
</dbReference>
<dbReference type="SUPFAM" id="SSF54928">
    <property type="entry name" value="RNA-binding domain, RBD"/>
    <property type="match status" value="1"/>
</dbReference>
<reference evidence="7" key="2">
    <citation type="submission" date="2013-10" db="EMBL/GenBank/DDBJ databases">
        <authorList>
            <person name="Aslett M."/>
        </authorList>
    </citation>
    <scope>NUCLEOTIDE SEQUENCE [LARGE SCALE GENOMIC DNA]</scope>
    <source>
        <strain evidence="7">Houghton</strain>
    </source>
</reference>
<dbReference type="Pfam" id="PF00076">
    <property type="entry name" value="RRM_1"/>
    <property type="match status" value="1"/>
</dbReference>
<feature type="domain" description="CID" evidence="6">
    <location>
        <begin position="369"/>
        <end position="526"/>
    </location>
</feature>
<dbReference type="Gene3D" id="1.25.40.90">
    <property type="match status" value="1"/>
</dbReference>
<dbReference type="AlphaFoldDB" id="U6KCB6"/>
<protein>
    <submittedName>
        <fullName evidence="7">RRM domain-containing protein, putative</fullName>
    </submittedName>
</protein>
<dbReference type="InterPro" id="IPR035979">
    <property type="entry name" value="RBD_domain_sf"/>
</dbReference>
<dbReference type="PROSITE" id="PS50102">
    <property type="entry name" value="RRM"/>
    <property type="match status" value="1"/>
</dbReference>
<name>U6KCB6_9EIME</name>
<evidence type="ECO:0000256" key="3">
    <source>
        <dbReference type="SAM" id="MobiDB-lite"/>
    </source>
</evidence>
<feature type="region of interest" description="Disordered" evidence="3">
    <location>
        <begin position="222"/>
        <end position="257"/>
    </location>
</feature>
<evidence type="ECO:0000313" key="7">
    <source>
        <dbReference type="EMBL" id="CDJ35599.1"/>
    </source>
</evidence>
<feature type="compositionally biased region" description="Basic and acidic residues" evidence="3">
    <location>
        <begin position="785"/>
        <end position="828"/>
    </location>
</feature>
<dbReference type="Pfam" id="PF08312">
    <property type="entry name" value="cwf21"/>
    <property type="match status" value="1"/>
</dbReference>
<dbReference type="VEuPathDB" id="ToxoDB:EMH_0006020"/>
<dbReference type="InterPro" id="IPR008942">
    <property type="entry name" value="ENTH_VHS"/>
</dbReference>
<evidence type="ECO:0000259" key="4">
    <source>
        <dbReference type="PROSITE" id="PS50102"/>
    </source>
</evidence>
<dbReference type="CDD" id="cd21372">
    <property type="entry name" value="cwf21_CWC21-like"/>
    <property type="match status" value="1"/>
</dbReference>
<organism evidence="7 8">
    <name type="scientific">Eimeria mitis</name>
    <dbReference type="NCBI Taxonomy" id="44415"/>
    <lineage>
        <taxon>Eukaryota</taxon>
        <taxon>Sar</taxon>
        <taxon>Alveolata</taxon>
        <taxon>Apicomplexa</taxon>
        <taxon>Conoidasida</taxon>
        <taxon>Coccidia</taxon>
        <taxon>Eucoccidiorida</taxon>
        <taxon>Eimeriorina</taxon>
        <taxon>Eimeriidae</taxon>
        <taxon>Eimeria</taxon>
    </lineage>
</organism>
<feature type="compositionally biased region" description="Low complexity" evidence="3">
    <location>
        <begin position="222"/>
        <end position="233"/>
    </location>
</feature>
<dbReference type="PANTHER" id="PTHR23140:SF0">
    <property type="entry name" value="U2 SNRNP-ASSOCIATED SURP MOTIF-CONTAINING PROTEIN"/>
    <property type="match status" value="1"/>
</dbReference>
<dbReference type="PROSITE" id="PS50128">
    <property type="entry name" value="SURP"/>
    <property type="match status" value="1"/>
</dbReference>
<gene>
    <name evidence="7" type="ORF">EMH_0006020</name>
</gene>
<feature type="domain" description="RRM" evidence="4">
    <location>
        <begin position="125"/>
        <end position="206"/>
    </location>
</feature>
<dbReference type="SUPFAM" id="SSF109905">
    <property type="entry name" value="Surp module (SWAP domain)"/>
    <property type="match status" value="1"/>
</dbReference>
<dbReference type="InterPro" id="IPR051485">
    <property type="entry name" value="SR-CTD_assoc_factor"/>
</dbReference>
<feature type="region of interest" description="Disordered" evidence="3">
    <location>
        <begin position="669"/>
        <end position="848"/>
    </location>
</feature>
<dbReference type="SMART" id="SM00648">
    <property type="entry name" value="SWAP"/>
    <property type="match status" value="1"/>
</dbReference>
<evidence type="ECO:0000259" key="6">
    <source>
        <dbReference type="PROSITE" id="PS51391"/>
    </source>
</evidence>
<sequence length="848" mass="94100">MSERKGGRRGGGGDPETARVYQEFLKTFQPEDPSADKTFVRGGVMNAGSGQIAVDSKKEFGFILRAYEIKKRQELQGQKRRLYERLNLSRTEEERCALRFQIAALENATRPRGAPPIDLEKESSTNLYLGNLSPEITEEFLCQQFGKHGVITSVKIMYPRTEEEKRRNRNCGFVSFETRPQAESAKNSLDGKSFYGMVIRIGWGKALRPSFGATPTGMSSGFSDSPFPSTGFSPSPPTNFTAEVPAATPTPPPPPEAELVEVQVPKDRKVKMMIDLLAKYVAEEGHVFEQQVMEKFPPESGRLSFLYEKDSPDNIYYRWRVYAFGQGDTLKAWRLEPFYIYSGGRRARKKAEAAEERSLRAAARGGERLSAADREELEELLRNITRDRASICTAMSFCMSHGSSSAEVCSCLTESLTLPDTALTMRLARMYLLSDLLANSSAQTAHAWTYRHHLEKHLPFIADRWSKVLEDLRLGVGAGGASPRTQQEQWQGVERALYKMTKLWEAWGVYPPAFLRGIEATLCGRDITATILDPEAAAAAAAKCEAAALELADPQLDGEPLAENLRPLIAQFPLWLRPAAMEWLLLDRYQLDRLCQQRGLGVLPSRSSSSSSSERRQKQVLQLARQELYWKLKQEAAEVPLDVLLEAQAAAAAERQAAAAAAAAAVTQEAVPTTEVPEGSTGAQDGGAKQTAEEQQQQDDVASEASDIFVFEREEEEQPQQQQEEDEGAGASAATAAATAESQEARESDRERMRAIELKVTELQVQLEDQSESDVPSAPSDFDTDYPRVSKDEIASRCDALRQKLLEEQKTTEETAKRKTAKSRDRSSSPHSSRKKAKSNHSESSSAQ</sequence>
<dbReference type="Gene3D" id="3.30.70.330">
    <property type="match status" value="1"/>
</dbReference>
<dbReference type="Gene3D" id="1.10.10.790">
    <property type="entry name" value="Surp module"/>
    <property type="match status" value="1"/>
</dbReference>
<dbReference type="OrthoDB" id="377209at2759"/>
<dbReference type="SMART" id="SM00360">
    <property type="entry name" value="RRM"/>
    <property type="match status" value="1"/>
</dbReference>
<feature type="domain" description="SURP motif" evidence="5">
    <location>
        <begin position="273"/>
        <end position="317"/>
    </location>
</feature>
<dbReference type="InterPro" id="IPR035967">
    <property type="entry name" value="SWAP/Surp_sf"/>
</dbReference>
<dbReference type="InterPro" id="IPR013170">
    <property type="entry name" value="mRNA_splic_Cwf21_dom"/>
</dbReference>
<dbReference type="GeneID" id="60403740"/>